<gene>
    <name evidence="3" type="ordered locus">Dred_2389</name>
</gene>
<dbReference type="RefSeq" id="WP_011878697.1">
    <property type="nucleotide sequence ID" value="NC_009253.1"/>
</dbReference>
<feature type="domain" description="PilZ" evidence="1">
    <location>
        <begin position="99"/>
        <end position="212"/>
    </location>
</feature>
<name>A4J746_DESRM</name>
<evidence type="ECO:0000259" key="2">
    <source>
        <dbReference type="Pfam" id="PF12945"/>
    </source>
</evidence>
<dbReference type="SUPFAM" id="SSF141371">
    <property type="entry name" value="PilZ domain-like"/>
    <property type="match status" value="1"/>
</dbReference>
<dbReference type="OrthoDB" id="3493at2"/>
<dbReference type="GO" id="GO:0035438">
    <property type="term" value="F:cyclic-di-GMP binding"/>
    <property type="evidence" value="ECO:0007669"/>
    <property type="project" value="InterPro"/>
</dbReference>
<dbReference type="EMBL" id="CP000612">
    <property type="protein sequence ID" value="ABO50899.1"/>
    <property type="molecule type" value="Genomic_DNA"/>
</dbReference>
<reference evidence="3 4" key="1">
    <citation type="submission" date="2007-03" db="EMBL/GenBank/DDBJ databases">
        <title>Complete sequence of Desulfotomaculum reducens MI-1.</title>
        <authorList>
            <consortium name="US DOE Joint Genome Institute"/>
            <person name="Copeland A."/>
            <person name="Lucas S."/>
            <person name="Lapidus A."/>
            <person name="Barry K."/>
            <person name="Detter J.C."/>
            <person name="Glavina del Rio T."/>
            <person name="Hammon N."/>
            <person name="Israni S."/>
            <person name="Dalin E."/>
            <person name="Tice H."/>
            <person name="Pitluck S."/>
            <person name="Sims D."/>
            <person name="Brettin T."/>
            <person name="Bruce D."/>
            <person name="Han C."/>
            <person name="Tapia R."/>
            <person name="Schmutz J."/>
            <person name="Larimer F."/>
            <person name="Land M."/>
            <person name="Hauser L."/>
            <person name="Kyrpides N."/>
            <person name="Kim E."/>
            <person name="Tebo B.M."/>
            <person name="Richardson P."/>
        </authorList>
    </citation>
    <scope>NUCLEOTIDE SEQUENCE [LARGE SCALE GENOMIC DNA]</scope>
    <source>
        <strain evidence="3 4">MI-1</strain>
    </source>
</reference>
<dbReference type="InterPro" id="IPR009926">
    <property type="entry name" value="T3SS_YcgR_PilZN"/>
</dbReference>
<feature type="domain" description="Type III secretion system flagellar brake protein YcgR PilZN" evidence="2">
    <location>
        <begin position="7"/>
        <end position="90"/>
    </location>
</feature>
<proteinExistence type="predicted"/>
<dbReference type="Gene3D" id="2.40.10.220">
    <property type="entry name" value="predicted glycosyltransferase like domains"/>
    <property type="match status" value="1"/>
</dbReference>
<keyword evidence="4" id="KW-1185">Reference proteome</keyword>
<dbReference type="AlphaFoldDB" id="A4J746"/>
<dbReference type="Proteomes" id="UP000001556">
    <property type="component" value="Chromosome"/>
</dbReference>
<dbReference type="Pfam" id="PF07238">
    <property type="entry name" value="PilZ"/>
    <property type="match status" value="1"/>
</dbReference>
<dbReference type="HOGENOM" id="CLU_086342_0_1_9"/>
<dbReference type="InterPro" id="IPR009875">
    <property type="entry name" value="PilZ_domain"/>
</dbReference>
<organism evidence="3 4">
    <name type="scientific">Desulforamulus reducens (strain ATCC BAA-1160 / DSM 100696 / MI-1)</name>
    <name type="common">Desulfotomaculum reducens</name>
    <dbReference type="NCBI Taxonomy" id="349161"/>
    <lineage>
        <taxon>Bacteria</taxon>
        <taxon>Bacillati</taxon>
        <taxon>Bacillota</taxon>
        <taxon>Clostridia</taxon>
        <taxon>Eubacteriales</taxon>
        <taxon>Peptococcaceae</taxon>
        <taxon>Desulforamulus</taxon>
    </lineage>
</organism>
<protein>
    <submittedName>
        <fullName evidence="3">Type IV pilus assembly PilZ</fullName>
    </submittedName>
</protein>
<evidence type="ECO:0000313" key="3">
    <source>
        <dbReference type="EMBL" id="ABO50899.1"/>
    </source>
</evidence>
<evidence type="ECO:0000313" key="4">
    <source>
        <dbReference type="Proteomes" id="UP000001556"/>
    </source>
</evidence>
<dbReference type="Pfam" id="PF12945">
    <property type="entry name" value="PilZNR"/>
    <property type="match status" value="1"/>
</dbReference>
<dbReference type="eggNOG" id="COG5581">
    <property type="taxonomic scope" value="Bacteria"/>
</dbReference>
<evidence type="ECO:0000259" key="1">
    <source>
        <dbReference type="Pfam" id="PF07238"/>
    </source>
</evidence>
<sequence>MAIERIKVGQKVTIFPMDTEEQYLSSVYDMDNKGIYVPIPYAEKHPLILAHGQQIRVKYMGEGSAYLFVTEAIGRRIEQDKLPMYILKHPKESEITRVQLREFARVPVMLDIEYAEAVADNESPSFKKVCIVDLSGGGLKFALKEPINRGTNIMVRFTLAVKAKKKTQEFKLLARVMRCQLVDEEAKVYHVGVRFTDIRPQQQDMIMAFVFERMIQIKRRQ</sequence>
<dbReference type="STRING" id="349161.Dred_2389"/>
<dbReference type="KEGG" id="drm:Dred_2389"/>
<accession>A4J746</accession>